<evidence type="ECO:0000313" key="9">
    <source>
        <dbReference type="Proteomes" id="UP000216225"/>
    </source>
</evidence>
<evidence type="ECO:0000256" key="4">
    <source>
        <dbReference type="ARBA" id="ARBA00022827"/>
    </source>
</evidence>
<dbReference type="Gene3D" id="1.10.540.10">
    <property type="entry name" value="Acyl-CoA dehydrogenase/oxidase, N-terminal domain"/>
    <property type="match status" value="1"/>
</dbReference>
<comment type="caution">
    <text evidence="8">The sequence shown here is derived from an EMBL/GenBank/DDBJ whole genome shotgun (WGS) entry which is preliminary data.</text>
</comment>
<keyword evidence="3" id="KW-0285">Flavoprotein</keyword>
<dbReference type="Gene3D" id="2.40.110.10">
    <property type="entry name" value="Butyryl-CoA Dehydrogenase, subunit A, domain 2"/>
    <property type="match status" value="1"/>
</dbReference>
<evidence type="ECO:0000313" key="8">
    <source>
        <dbReference type="EMBL" id="RKJ97418.1"/>
    </source>
</evidence>
<name>A0A420KDZ0_9BURK</name>
<dbReference type="Pfam" id="PF00441">
    <property type="entry name" value="Acyl-CoA_dh_1"/>
    <property type="match status" value="1"/>
</dbReference>
<dbReference type="GO" id="GO:0050660">
    <property type="term" value="F:flavin adenine dinucleotide binding"/>
    <property type="evidence" value="ECO:0007669"/>
    <property type="project" value="InterPro"/>
</dbReference>
<dbReference type="PANTHER" id="PTHR43884:SF12">
    <property type="entry name" value="ISOVALERYL-COA DEHYDROGENASE, MITOCHONDRIAL-RELATED"/>
    <property type="match status" value="1"/>
</dbReference>
<dbReference type="FunFam" id="1.10.540.10:FF:000013">
    <property type="entry name" value="Acyl-CoA dehydrogenase"/>
    <property type="match status" value="1"/>
</dbReference>
<accession>A0A420KDZ0</accession>
<dbReference type="InterPro" id="IPR037069">
    <property type="entry name" value="AcylCoA_DH/ox_N_sf"/>
</dbReference>
<dbReference type="GO" id="GO:0003995">
    <property type="term" value="F:acyl-CoA dehydrogenase activity"/>
    <property type="evidence" value="ECO:0007669"/>
    <property type="project" value="TreeGrafter"/>
</dbReference>
<dbReference type="Pfam" id="PF02771">
    <property type="entry name" value="Acyl-CoA_dh_N"/>
    <property type="match status" value="1"/>
</dbReference>
<reference evidence="8 9" key="1">
    <citation type="submission" date="2018-09" db="EMBL/GenBank/DDBJ databases">
        <title>Genome comparison of Alicycliphilus sp. BQ1, a polyurethanolytic bacterium, with its closest phylogenetic relatives Alicycliphilus denitrificans BC and K601, unable to attack polyurethane.</title>
        <authorList>
            <person name="Loza-Tavera H."/>
            <person name="Lozano L."/>
            <person name="Cevallos M."/>
            <person name="Maya-Lucas O."/>
            <person name="Garcia-Mena J."/>
            <person name="Hernandez J."/>
        </authorList>
    </citation>
    <scope>NUCLEOTIDE SEQUENCE [LARGE SCALE GENOMIC DNA]</scope>
    <source>
        <strain evidence="8 9">BQ1</strain>
    </source>
</reference>
<dbReference type="FunFam" id="1.20.140.10:FF:000012">
    <property type="entry name" value="Acyl-CoA dehydrogenase fadE12"/>
    <property type="match status" value="1"/>
</dbReference>
<evidence type="ECO:0000259" key="5">
    <source>
        <dbReference type="Pfam" id="PF00441"/>
    </source>
</evidence>
<keyword evidence="4" id="KW-0274">FAD</keyword>
<comment type="similarity">
    <text evidence="2">Belongs to the acyl-CoA dehydrogenase family.</text>
</comment>
<dbReference type="SUPFAM" id="SSF56645">
    <property type="entry name" value="Acyl-CoA dehydrogenase NM domain-like"/>
    <property type="match status" value="1"/>
</dbReference>
<dbReference type="PIRSF" id="PIRSF016578">
    <property type="entry name" value="HsaA"/>
    <property type="match status" value="1"/>
</dbReference>
<organism evidence="8 9">
    <name type="scientific">Alicycliphilus denitrificans</name>
    <dbReference type="NCBI Taxonomy" id="179636"/>
    <lineage>
        <taxon>Bacteria</taxon>
        <taxon>Pseudomonadati</taxon>
        <taxon>Pseudomonadota</taxon>
        <taxon>Betaproteobacteria</taxon>
        <taxon>Burkholderiales</taxon>
        <taxon>Comamonadaceae</taxon>
        <taxon>Alicycliphilus</taxon>
    </lineage>
</organism>
<dbReference type="InterPro" id="IPR006091">
    <property type="entry name" value="Acyl-CoA_Oxase/DH_mid-dom"/>
</dbReference>
<evidence type="ECO:0000256" key="2">
    <source>
        <dbReference type="ARBA" id="ARBA00009347"/>
    </source>
</evidence>
<dbReference type="InterPro" id="IPR013786">
    <property type="entry name" value="AcylCoA_DH/ox_N"/>
</dbReference>
<dbReference type="PANTHER" id="PTHR43884">
    <property type="entry name" value="ACYL-COA DEHYDROGENASE"/>
    <property type="match status" value="1"/>
</dbReference>
<evidence type="ECO:0000259" key="6">
    <source>
        <dbReference type="Pfam" id="PF02770"/>
    </source>
</evidence>
<dbReference type="SUPFAM" id="SSF47203">
    <property type="entry name" value="Acyl-CoA dehydrogenase C-terminal domain-like"/>
    <property type="match status" value="1"/>
</dbReference>
<dbReference type="RefSeq" id="WP_094438930.1">
    <property type="nucleotide sequence ID" value="NZ_NKDB02000002.1"/>
</dbReference>
<dbReference type="Gene3D" id="1.20.140.10">
    <property type="entry name" value="Butyryl-CoA Dehydrogenase, subunit A, domain 3"/>
    <property type="match status" value="1"/>
</dbReference>
<gene>
    <name evidence="8" type="ORF">CE154_011340</name>
</gene>
<dbReference type="Pfam" id="PF02770">
    <property type="entry name" value="Acyl-CoA_dh_M"/>
    <property type="match status" value="1"/>
</dbReference>
<dbReference type="InterPro" id="IPR046373">
    <property type="entry name" value="Acyl-CoA_Oxase/DH_mid-dom_sf"/>
</dbReference>
<comment type="cofactor">
    <cofactor evidence="1">
        <name>FAD</name>
        <dbReference type="ChEBI" id="CHEBI:57692"/>
    </cofactor>
</comment>
<dbReference type="Proteomes" id="UP000216225">
    <property type="component" value="Unassembled WGS sequence"/>
</dbReference>
<proteinExistence type="inferred from homology"/>
<feature type="domain" description="Acyl-CoA dehydrogenase/oxidase C-terminal" evidence="5">
    <location>
        <begin position="231"/>
        <end position="364"/>
    </location>
</feature>
<dbReference type="InterPro" id="IPR009100">
    <property type="entry name" value="AcylCoA_DH/oxidase_NM_dom_sf"/>
</dbReference>
<dbReference type="AlphaFoldDB" id="A0A420KDZ0"/>
<dbReference type="CDD" id="cd00567">
    <property type="entry name" value="ACAD"/>
    <property type="match status" value="1"/>
</dbReference>
<evidence type="ECO:0000256" key="3">
    <source>
        <dbReference type="ARBA" id="ARBA00022630"/>
    </source>
</evidence>
<dbReference type="InterPro" id="IPR036250">
    <property type="entry name" value="AcylCo_DH-like_C"/>
</dbReference>
<protein>
    <submittedName>
        <fullName evidence="8">Acyl-CoA dehydrogenase</fullName>
    </submittedName>
</protein>
<evidence type="ECO:0000256" key="1">
    <source>
        <dbReference type="ARBA" id="ARBA00001974"/>
    </source>
</evidence>
<feature type="domain" description="Acyl-CoA dehydrogenase/oxidase N-terminal" evidence="7">
    <location>
        <begin position="7"/>
        <end position="116"/>
    </location>
</feature>
<feature type="domain" description="Acyl-CoA oxidase/dehydrogenase middle" evidence="6">
    <location>
        <begin position="121"/>
        <end position="218"/>
    </location>
</feature>
<sequence length="386" mass="42590">MDFAYSSTQQEIRAAVAELARRFGDAYWRDCDAREAYPDAFVAAMTEAGWLAALIPQQYGGSGLGLLDACVILEEINRQGGNAATCHAQMYTMASVLQHGSEAQKQAILPRIATGDLRLQAFGVTEPDAGSNTLRIKTFAKKVDGGYVINGQKIWTSRFRQSDMYLLLARTTPYEDVARKTDGLSLFLVDIAQAGKALQPRTIDTMLNHHTNEVFIDNLEVADEWRVGEEGQGFRYLLSSLNAERLLVSSECVGDGKWFVERARTYATGRVVFDKPIGANQGVAFPVARAHMSLSAAELMRNQAATLFDQGQPCGGEANMAKYLCSEASWEAAEAAMTTYGGYGVATEYDIERKWKETRLFRTAPISNNLVLAYVAQHLLDMPRSY</sequence>
<evidence type="ECO:0000259" key="7">
    <source>
        <dbReference type="Pfam" id="PF02771"/>
    </source>
</evidence>
<dbReference type="EMBL" id="NKDB02000002">
    <property type="protein sequence ID" value="RKJ97418.1"/>
    <property type="molecule type" value="Genomic_DNA"/>
</dbReference>
<dbReference type="InterPro" id="IPR009075">
    <property type="entry name" value="AcylCo_DH/oxidase_C"/>
</dbReference>